<comment type="caution">
    <text evidence="9">The sequence shown here is derived from an EMBL/GenBank/DDBJ whole genome shotgun (WGS) entry which is preliminary data.</text>
</comment>
<evidence type="ECO:0000256" key="3">
    <source>
        <dbReference type="ARBA" id="ARBA00022448"/>
    </source>
</evidence>
<feature type="transmembrane region" description="Helical" evidence="8">
    <location>
        <begin position="21"/>
        <end position="42"/>
    </location>
</feature>
<feature type="transmembrane region" description="Helical" evidence="8">
    <location>
        <begin position="350"/>
        <end position="373"/>
    </location>
</feature>
<evidence type="ECO:0000313" key="9">
    <source>
        <dbReference type="EMBL" id="RBW67938.1"/>
    </source>
</evidence>
<feature type="transmembrane region" description="Helical" evidence="8">
    <location>
        <begin position="96"/>
        <end position="117"/>
    </location>
</feature>
<dbReference type="PANTHER" id="PTHR34975:SF2">
    <property type="entry name" value="SPORE GERMINATION PROTEIN A2"/>
    <property type="match status" value="1"/>
</dbReference>
<dbReference type="Proteomes" id="UP000253314">
    <property type="component" value="Unassembled WGS sequence"/>
</dbReference>
<comment type="similarity">
    <text evidence="2">Belongs to the amino acid-polyamine-organocation (APC) superfamily. Spore germination protein (SGP) (TC 2.A.3.9) family.</text>
</comment>
<reference evidence="9 10" key="1">
    <citation type="submission" date="2018-07" db="EMBL/GenBank/DDBJ databases">
        <title>Lottiidibacillus patelloidae gen. nov., sp. nov., isolated from the intestinal tract of a marine limpet and the reclassification of B. taeanensis BH030017T, B. algicola KMM 3737T and B. hwajinpoensis SW-72T as genus Lottiidibacillus.</title>
        <authorList>
            <person name="Liu R."/>
            <person name="Huang Z."/>
        </authorList>
    </citation>
    <scope>NUCLEOTIDE SEQUENCE [LARGE SCALE GENOMIC DNA]</scope>
    <source>
        <strain evidence="9 10">BH030017</strain>
    </source>
</reference>
<feature type="transmembrane region" description="Helical" evidence="8">
    <location>
        <begin position="159"/>
        <end position="181"/>
    </location>
</feature>
<evidence type="ECO:0000256" key="4">
    <source>
        <dbReference type="ARBA" id="ARBA00022544"/>
    </source>
</evidence>
<gene>
    <name evidence="9" type="ORF">DS031_19215</name>
</gene>
<keyword evidence="4" id="KW-0309">Germination</keyword>
<dbReference type="PANTHER" id="PTHR34975">
    <property type="entry name" value="SPORE GERMINATION PROTEIN A2"/>
    <property type="match status" value="1"/>
</dbReference>
<proteinExistence type="inferred from homology"/>
<evidence type="ECO:0000256" key="7">
    <source>
        <dbReference type="ARBA" id="ARBA00023136"/>
    </source>
</evidence>
<dbReference type="AlphaFoldDB" id="A0A366XQZ1"/>
<evidence type="ECO:0000256" key="6">
    <source>
        <dbReference type="ARBA" id="ARBA00022989"/>
    </source>
</evidence>
<dbReference type="NCBIfam" id="TIGR00912">
    <property type="entry name" value="2A0309"/>
    <property type="match status" value="1"/>
</dbReference>
<feature type="transmembrane region" description="Helical" evidence="8">
    <location>
        <begin position="133"/>
        <end position="152"/>
    </location>
</feature>
<evidence type="ECO:0000313" key="10">
    <source>
        <dbReference type="Proteomes" id="UP000253314"/>
    </source>
</evidence>
<feature type="transmembrane region" description="Helical" evidence="8">
    <location>
        <begin position="54"/>
        <end position="76"/>
    </location>
</feature>
<dbReference type="Pfam" id="PF03845">
    <property type="entry name" value="Spore_permease"/>
    <property type="match status" value="1"/>
</dbReference>
<dbReference type="GO" id="GO:0009847">
    <property type="term" value="P:spore germination"/>
    <property type="evidence" value="ECO:0007669"/>
    <property type="project" value="InterPro"/>
</dbReference>
<organism evidence="9 10">
    <name type="scientific">Bacillus taeanensis</name>
    <dbReference type="NCBI Taxonomy" id="273032"/>
    <lineage>
        <taxon>Bacteria</taxon>
        <taxon>Bacillati</taxon>
        <taxon>Bacillota</taxon>
        <taxon>Bacilli</taxon>
        <taxon>Bacillales</taxon>
        <taxon>Bacillaceae</taxon>
        <taxon>Bacillus</taxon>
    </lineage>
</organism>
<dbReference type="GO" id="GO:0016020">
    <property type="term" value="C:membrane"/>
    <property type="evidence" value="ECO:0007669"/>
    <property type="project" value="UniProtKB-SubCell"/>
</dbReference>
<protein>
    <submittedName>
        <fullName evidence="9">Spore gernimation protein</fullName>
    </submittedName>
</protein>
<evidence type="ECO:0000256" key="8">
    <source>
        <dbReference type="SAM" id="Phobius"/>
    </source>
</evidence>
<dbReference type="OrthoDB" id="2663541at2"/>
<keyword evidence="5 8" id="KW-0812">Transmembrane</keyword>
<keyword evidence="10" id="KW-1185">Reference proteome</keyword>
<comment type="subcellular location">
    <subcellularLocation>
        <location evidence="1">Membrane</location>
        <topology evidence="1">Multi-pass membrane protein</topology>
    </subcellularLocation>
</comment>
<evidence type="ECO:0000256" key="5">
    <source>
        <dbReference type="ARBA" id="ARBA00022692"/>
    </source>
</evidence>
<feature type="transmembrane region" description="Helical" evidence="8">
    <location>
        <begin position="321"/>
        <end position="338"/>
    </location>
</feature>
<sequence length="385" mass="43764">MWKLWFLIQKERLKMKKEKTISSGQMACLFLSFILGSAIINIPQPLVQAANNGAWLSVIIANGLAMFLLACVFYLYHKNPNFNLIDCSQKMLGKWITLGIFIPILFLLFLNLSYIVIDIGGFFANAMMRETPVYVFHVLILFVAALTAKAGIEVMARMFVVLLSYVILFSVIVLVLALPYYHVENLLPVFPEGVKPVVHGTYITFSFPYSELVLFSLLLPFVHKEKEKSLKKKMFLVLVIHEFLLISAILCTIMALGSLAGTLKFSLFQLARLINIREIITRIESFIGIALIVGSYMKTTIMLFILKETLVKVFKLKDDRIIIFPVAFTSLLLTLTMYETDIEFGEAVFIVWPLFIMTVVVLPFLIITAIALFRGKKIETNHDSY</sequence>
<accession>A0A366XQZ1</accession>
<keyword evidence="7 8" id="KW-0472">Membrane</keyword>
<feature type="transmembrane region" description="Helical" evidence="8">
    <location>
        <begin position="234"/>
        <end position="259"/>
    </location>
</feature>
<name>A0A366XQZ1_9BACI</name>
<feature type="transmembrane region" description="Helical" evidence="8">
    <location>
        <begin position="279"/>
        <end position="297"/>
    </location>
</feature>
<evidence type="ECO:0000256" key="2">
    <source>
        <dbReference type="ARBA" id="ARBA00007998"/>
    </source>
</evidence>
<evidence type="ECO:0000256" key="1">
    <source>
        <dbReference type="ARBA" id="ARBA00004141"/>
    </source>
</evidence>
<dbReference type="InterPro" id="IPR004761">
    <property type="entry name" value="Spore_GerAB"/>
</dbReference>
<keyword evidence="6 8" id="KW-1133">Transmembrane helix</keyword>
<dbReference type="EMBL" id="QOCW01000027">
    <property type="protein sequence ID" value="RBW67938.1"/>
    <property type="molecule type" value="Genomic_DNA"/>
</dbReference>
<keyword evidence="3" id="KW-0813">Transport</keyword>
<feature type="transmembrane region" description="Helical" evidence="8">
    <location>
        <begin position="201"/>
        <end position="222"/>
    </location>
</feature>
<dbReference type="Gene3D" id="1.20.1740.10">
    <property type="entry name" value="Amino acid/polyamine transporter I"/>
    <property type="match status" value="1"/>
</dbReference>